<evidence type="ECO:0000313" key="10">
    <source>
        <dbReference type="EMBL" id="CAE0268426.1"/>
    </source>
</evidence>
<reference evidence="10" key="1">
    <citation type="submission" date="2021-01" db="EMBL/GenBank/DDBJ databases">
        <authorList>
            <person name="Corre E."/>
            <person name="Pelletier E."/>
            <person name="Niang G."/>
            <person name="Scheremetjew M."/>
            <person name="Finn R."/>
            <person name="Kale V."/>
            <person name="Holt S."/>
            <person name="Cochrane G."/>
            <person name="Meng A."/>
            <person name="Brown T."/>
            <person name="Cohen L."/>
        </authorList>
    </citation>
    <scope>NUCLEOTIDE SEQUENCE</scope>
    <source>
        <strain evidence="10">NIES-2562</strain>
    </source>
</reference>
<keyword evidence="3" id="KW-0547">Nucleotide-binding</keyword>
<feature type="region of interest" description="Disordered" evidence="6">
    <location>
        <begin position="162"/>
        <end position="216"/>
    </location>
</feature>
<dbReference type="EMBL" id="HBIB01046849">
    <property type="protein sequence ID" value="CAE0268425.1"/>
    <property type="molecule type" value="Transcribed_RNA"/>
</dbReference>
<dbReference type="PROSITE" id="PS50011">
    <property type="entry name" value="PROTEIN_KINASE_DOM"/>
    <property type="match status" value="1"/>
</dbReference>
<dbReference type="InterPro" id="IPR011989">
    <property type="entry name" value="ARM-like"/>
</dbReference>
<evidence type="ECO:0000313" key="9">
    <source>
        <dbReference type="EMBL" id="CAE0268425.1"/>
    </source>
</evidence>
<dbReference type="EMBL" id="HBIB01046850">
    <property type="protein sequence ID" value="CAE0268426.1"/>
    <property type="molecule type" value="Transcribed_RNA"/>
</dbReference>
<feature type="domain" description="Protein kinase" evidence="7">
    <location>
        <begin position="699"/>
        <end position="858"/>
    </location>
</feature>
<dbReference type="InterPro" id="IPR000719">
    <property type="entry name" value="Prot_kinase_dom"/>
</dbReference>
<dbReference type="SMART" id="SM00220">
    <property type="entry name" value="S_TKc"/>
    <property type="match status" value="1"/>
</dbReference>
<dbReference type="GO" id="GO:0004674">
    <property type="term" value="F:protein serine/threonine kinase activity"/>
    <property type="evidence" value="ECO:0007669"/>
    <property type="project" value="UniProtKB-EC"/>
</dbReference>
<dbReference type="PANTHER" id="PTHR43671">
    <property type="entry name" value="SERINE/THREONINE-PROTEIN KINASE NEK"/>
    <property type="match status" value="1"/>
</dbReference>
<dbReference type="EMBL" id="HBIB01046854">
    <property type="protein sequence ID" value="CAE0268429.1"/>
    <property type="molecule type" value="Transcribed_RNA"/>
</dbReference>
<dbReference type="InterPro" id="IPR050660">
    <property type="entry name" value="NEK_Ser/Thr_kinase"/>
</dbReference>
<evidence type="ECO:0000256" key="1">
    <source>
        <dbReference type="ARBA" id="ARBA00012513"/>
    </source>
</evidence>
<sequence>MATTPRESSSPYVASSPATPSRLRQPKVFARHKFSVRESHSLASSPDRQGRPPSGKKARNAVSAPSSDLPAKKALPALASAGEKAKHGTSLLPVGRPAGSPLPPVRRSKSSGDIRIDSPVSGAMSSLSSPFSLSPRRPFAVLPPTPQINMAKAMEDLSFDYKEEEKTRREEYQKSYLDTSIRRPPTRSGPEEREDESIDGIRTPPKTSASSEDASQRALSIEDVAGILGEVPGDRDALAFDEFAIKCEEMQRFFDGDEEEDTIMYRQVFDGVLQKRVLNHNWRKEANSELLFRAFQCLRILSRDLEVVKCIRNTDLIYVISESIDKWIEGNLLMEDHLLSDVVTQMLGIAKRIANTEDGAKMLVKTDLSRNMVVLLTSSDPFLLQACVATLLEVLDWQELRTYIARLHPIEYLLTILEQYDKKYKVMAAEAIEMLLGCENDAEEESLSPSKGGKKKPSSPQSSGNNCREVAKAVSGGLDDDDADMRHEFRIFGGVSIILNTLQKVEDSALVQAFLQLITVAAEDPDTAKEVHVTGGVPVILALINEDSPHVVVASSVAAVSCALARLALDDDIALSIRQGNGVYYLGRVLLHDIWLGQAEETGGERLDEARSVQAHILRALRFLFSVERNRRIFKRLFPPFLFDAFIDVGHYVFHVEHYMGLVDKLRSLPPRSVDALRKAFEETNVVKQKTDSRVVHGYQLQELLGAGAFGRIYQAQRVNPKTSTARVADDEKGRTWRDSEGMLYAVKELPMLNADVYSSSSSTFDTNGGGGNSEKRLKSEVDILKRMKHPNIVEYYESFTEGDNFYIVMELVEGTTLLDHLNSISEKGKRMPEQRIWHFFLQVLYNQHRESARRVSP</sequence>
<evidence type="ECO:0000256" key="4">
    <source>
        <dbReference type="ARBA" id="ARBA00022777"/>
    </source>
</evidence>
<keyword evidence="2" id="KW-0808">Transferase</keyword>
<dbReference type="Gene3D" id="1.10.510.10">
    <property type="entry name" value="Transferase(Phosphotransferase) domain 1"/>
    <property type="match status" value="1"/>
</dbReference>
<feature type="compositionally biased region" description="Basic and acidic residues" evidence="6">
    <location>
        <begin position="162"/>
        <end position="173"/>
    </location>
</feature>
<evidence type="ECO:0000313" key="13">
    <source>
        <dbReference type="EMBL" id="CAE0268430.1"/>
    </source>
</evidence>
<evidence type="ECO:0000256" key="6">
    <source>
        <dbReference type="SAM" id="MobiDB-lite"/>
    </source>
</evidence>
<dbReference type="PANTHER" id="PTHR43671:SF13">
    <property type="entry name" value="SERINE_THREONINE-PROTEIN KINASE NEK2"/>
    <property type="match status" value="1"/>
</dbReference>
<dbReference type="EMBL" id="HBIB01046851">
    <property type="protein sequence ID" value="CAE0268427.1"/>
    <property type="molecule type" value="Transcribed_RNA"/>
</dbReference>
<feature type="compositionally biased region" description="Polar residues" evidence="6">
    <location>
        <begin position="1"/>
        <end position="19"/>
    </location>
</feature>
<name>A0A7S3LWD3_9EUKA</name>
<dbReference type="AlphaFoldDB" id="A0A7S3LWD3"/>
<evidence type="ECO:0000313" key="8">
    <source>
        <dbReference type="EMBL" id="CAE0268424.1"/>
    </source>
</evidence>
<dbReference type="EMBL" id="HBIB01046855">
    <property type="protein sequence ID" value="CAE0268430.1"/>
    <property type="molecule type" value="Transcribed_RNA"/>
</dbReference>
<protein>
    <recommendedName>
        <fullName evidence="1">non-specific serine/threonine protein kinase</fullName>
        <ecNumber evidence="1">2.7.11.1</ecNumber>
    </recommendedName>
</protein>
<keyword evidence="4" id="KW-0418">Kinase</keyword>
<evidence type="ECO:0000313" key="12">
    <source>
        <dbReference type="EMBL" id="CAE0268429.1"/>
    </source>
</evidence>
<feature type="region of interest" description="Disordered" evidence="6">
    <location>
        <begin position="443"/>
        <end position="467"/>
    </location>
</feature>
<feature type="region of interest" description="Disordered" evidence="6">
    <location>
        <begin position="1"/>
        <end position="148"/>
    </location>
</feature>
<dbReference type="Gene3D" id="1.25.10.10">
    <property type="entry name" value="Leucine-rich Repeat Variant"/>
    <property type="match status" value="2"/>
</dbReference>
<dbReference type="InterPro" id="IPR011009">
    <property type="entry name" value="Kinase-like_dom_sf"/>
</dbReference>
<dbReference type="Pfam" id="PF00069">
    <property type="entry name" value="Pkinase"/>
    <property type="match status" value="1"/>
</dbReference>
<dbReference type="SUPFAM" id="SSF48371">
    <property type="entry name" value="ARM repeat"/>
    <property type="match status" value="1"/>
</dbReference>
<feature type="compositionally biased region" description="Low complexity" evidence="6">
    <location>
        <begin position="125"/>
        <end position="139"/>
    </location>
</feature>
<gene>
    <name evidence="8" type="ORF">PBIL07802_LOCUS30774</name>
    <name evidence="9" type="ORF">PBIL07802_LOCUS30775</name>
    <name evidence="10" type="ORF">PBIL07802_LOCUS30776</name>
    <name evidence="11" type="ORF">PBIL07802_LOCUS30777</name>
    <name evidence="12" type="ORF">PBIL07802_LOCUS30779</name>
    <name evidence="13" type="ORF">PBIL07802_LOCUS30780</name>
</gene>
<evidence type="ECO:0000259" key="7">
    <source>
        <dbReference type="PROSITE" id="PS50011"/>
    </source>
</evidence>
<evidence type="ECO:0000256" key="2">
    <source>
        <dbReference type="ARBA" id="ARBA00022679"/>
    </source>
</evidence>
<keyword evidence="5" id="KW-0067">ATP-binding</keyword>
<dbReference type="GO" id="GO:0005524">
    <property type="term" value="F:ATP binding"/>
    <property type="evidence" value="ECO:0007669"/>
    <property type="project" value="UniProtKB-KW"/>
</dbReference>
<accession>A0A7S3LWD3</accession>
<dbReference type="SUPFAM" id="SSF56112">
    <property type="entry name" value="Protein kinase-like (PK-like)"/>
    <property type="match status" value="1"/>
</dbReference>
<proteinExistence type="predicted"/>
<dbReference type="EC" id="2.7.11.1" evidence="1"/>
<organism evidence="10">
    <name type="scientific">Palpitomonas bilix</name>
    <dbReference type="NCBI Taxonomy" id="652834"/>
    <lineage>
        <taxon>Eukaryota</taxon>
        <taxon>Eukaryota incertae sedis</taxon>
    </lineage>
</organism>
<evidence type="ECO:0000313" key="11">
    <source>
        <dbReference type="EMBL" id="CAE0268427.1"/>
    </source>
</evidence>
<dbReference type="EMBL" id="HBIB01046848">
    <property type="protein sequence ID" value="CAE0268424.1"/>
    <property type="molecule type" value="Transcribed_RNA"/>
</dbReference>
<dbReference type="InterPro" id="IPR016024">
    <property type="entry name" value="ARM-type_fold"/>
</dbReference>
<evidence type="ECO:0000256" key="5">
    <source>
        <dbReference type="ARBA" id="ARBA00022840"/>
    </source>
</evidence>
<evidence type="ECO:0000256" key="3">
    <source>
        <dbReference type="ARBA" id="ARBA00022741"/>
    </source>
</evidence>